<organism evidence="1 2">
    <name type="scientific">Flavobacterium okayamense</name>
    <dbReference type="NCBI Taxonomy" id="2830782"/>
    <lineage>
        <taxon>Bacteria</taxon>
        <taxon>Pseudomonadati</taxon>
        <taxon>Bacteroidota</taxon>
        <taxon>Flavobacteriia</taxon>
        <taxon>Flavobacteriales</taxon>
        <taxon>Flavobacteriaceae</taxon>
        <taxon>Flavobacterium</taxon>
    </lineage>
</organism>
<accession>A0ABM7S256</accession>
<protein>
    <recommendedName>
        <fullName evidence="3">Lipoprotein</fullName>
    </recommendedName>
</protein>
<sequence length="185" mass="21848">MILFFSCNRNFVKNSNQDDYLIANDILKNRVFKKMKELNLYSKNNNEYVISVFEKLNDFSKNENTIKSDSIKAVIGVQNVKDSIIEKIFNAKDYKFLISQKSNSKWINKYINTEKIKTSDILKNSIYISKPIYTKDKEIAIIQTETSTQSSILIYINKNNTWHFYKLISPRFKQPKAEYIKNKIN</sequence>
<name>A0ABM7S256_9FLAO</name>
<reference evidence="1 2" key="1">
    <citation type="submission" date="2021-06" db="EMBL/GenBank/DDBJ databases">
        <title>Whole genome sequences of Flavobacterium sp. KK2020170 and assembly.</title>
        <authorList>
            <person name="Kitahara K."/>
            <person name="Miyoshi S."/>
            <person name="Uesaka K."/>
        </authorList>
    </citation>
    <scope>NUCLEOTIDE SEQUENCE [LARGE SCALE GENOMIC DNA]</scope>
    <source>
        <strain evidence="1 2">KK2020170</strain>
    </source>
</reference>
<evidence type="ECO:0000313" key="1">
    <source>
        <dbReference type="EMBL" id="BCY27673.1"/>
    </source>
</evidence>
<evidence type="ECO:0008006" key="3">
    <source>
        <dbReference type="Google" id="ProtNLM"/>
    </source>
</evidence>
<dbReference type="Proteomes" id="UP000825258">
    <property type="component" value="Chromosome"/>
</dbReference>
<evidence type="ECO:0000313" key="2">
    <source>
        <dbReference type="Proteomes" id="UP000825258"/>
    </source>
</evidence>
<dbReference type="EMBL" id="AP024749">
    <property type="protein sequence ID" value="BCY27673.1"/>
    <property type="molecule type" value="Genomic_DNA"/>
</dbReference>
<proteinExistence type="predicted"/>
<keyword evidence="2" id="KW-1185">Reference proteome</keyword>
<gene>
    <name evidence="1" type="ORF">KK2020170_05410</name>
</gene>